<sequence>MKIVTVLGARPQFIKACMLSRLLQDDDTINEIIVHTGQHYDKNMSDVFFTQLQLPAPDYNLGAGSGSHGKQTAAMMIHLEEVINTEKPDIVLVYGDTNSTLAGSLAAAKLHVPVAHVEAGLRSFNKRMPEEINRVVTDHLSSILFAPSQAAVDHLAREGIRDGVYQTGDIMYDAVLHYKEKAFHQSDIFERLQIEAKDYYLATVHRAENTDEPNRLQNILKAFQHLDKKVVFPLHPRTKRALEKGNEGTHSNILFIEPLNYLDMLVMESQAKMILTDSGGIQKEAYMLRTPCITLRKETEWEETVREKWNTLLDPADPAEWSKAVANIKVPSSYTPLFGDGNTAGQIYRIVNNLPFTTS</sequence>
<comment type="similarity">
    <text evidence="1">Belongs to the UDP-N-acetylglucosamine 2-epimerase family.</text>
</comment>
<protein>
    <submittedName>
        <fullName evidence="3">UDP-GlcNAc3NAcA epimerase</fullName>
    </submittedName>
</protein>
<gene>
    <name evidence="3" type="ORF">SAMN04488054_11164</name>
</gene>
<dbReference type="EMBL" id="FOTY01000011">
    <property type="protein sequence ID" value="SFM01623.1"/>
    <property type="molecule type" value="Genomic_DNA"/>
</dbReference>
<proteinExistence type="inferred from homology"/>
<dbReference type="InterPro" id="IPR029767">
    <property type="entry name" value="WecB-like"/>
</dbReference>
<feature type="domain" description="UDP-N-acetylglucosamine 2-epimerase" evidence="2">
    <location>
        <begin position="23"/>
        <end position="351"/>
    </location>
</feature>
<dbReference type="OrthoDB" id="9803238at2"/>
<accession>A0A1I4MEY8</accession>
<reference evidence="3 4" key="1">
    <citation type="submission" date="2016-10" db="EMBL/GenBank/DDBJ databases">
        <authorList>
            <person name="de Groot N.N."/>
        </authorList>
    </citation>
    <scope>NUCLEOTIDE SEQUENCE [LARGE SCALE GENOMIC DNA]</scope>
    <source>
        <strain evidence="3 4">CGMCC 1.6134</strain>
    </source>
</reference>
<dbReference type="Proteomes" id="UP000199668">
    <property type="component" value="Unassembled WGS sequence"/>
</dbReference>
<evidence type="ECO:0000313" key="3">
    <source>
        <dbReference type="EMBL" id="SFM01623.1"/>
    </source>
</evidence>
<name>A0A1I4MEY8_9BACI</name>
<dbReference type="RefSeq" id="WP_090926934.1">
    <property type="nucleotide sequence ID" value="NZ_FOTY01000011.1"/>
</dbReference>
<organism evidence="3 4">
    <name type="scientific">Salibacterium qingdaonense</name>
    <dbReference type="NCBI Taxonomy" id="266892"/>
    <lineage>
        <taxon>Bacteria</taxon>
        <taxon>Bacillati</taxon>
        <taxon>Bacillota</taxon>
        <taxon>Bacilli</taxon>
        <taxon>Bacillales</taxon>
        <taxon>Bacillaceae</taxon>
    </lineage>
</organism>
<keyword evidence="1" id="KW-0413">Isomerase</keyword>
<dbReference type="Pfam" id="PF02350">
    <property type="entry name" value="Epimerase_2"/>
    <property type="match status" value="1"/>
</dbReference>
<dbReference type="AlphaFoldDB" id="A0A1I4MEY8"/>
<dbReference type="CDD" id="cd03786">
    <property type="entry name" value="GTB_UDP-GlcNAc_2-Epimerase"/>
    <property type="match status" value="1"/>
</dbReference>
<dbReference type="PANTHER" id="PTHR43174:SF1">
    <property type="entry name" value="UDP-N-ACETYLGLUCOSAMINE 2-EPIMERASE"/>
    <property type="match status" value="1"/>
</dbReference>
<evidence type="ECO:0000313" key="4">
    <source>
        <dbReference type="Proteomes" id="UP000199668"/>
    </source>
</evidence>
<dbReference type="GO" id="GO:0016853">
    <property type="term" value="F:isomerase activity"/>
    <property type="evidence" value="ECO:0007669"/>
    <property type="project" value="UniProtKB-KW"/>
</dbReference>
<dbReference type="InterPro" id="IPR003331">
    <property type="entry name" value="UDP_GlcNAc_Epimerase_2_dom"/>
</dbReference>
<dbReference type="NCBIfam" id="TIGR00236">
    <property type="entry name" value="wecB"/>
    <property type="match status" value="1"/>
</dbReference>
<dbReference type="Gene3D" id="3.40.50.2000">
    <property type="entry name" value="Glycogen Phosphorylase B"/>
    <property type="match status" value="2"/>
</dbReference>
<dbReference type="SUPFAM" id="SSF53756">
    <property type="entry name" value="UDP-Glycosyltransferase/glycogen phosphorylase"/>
    <property type="match status" value="1"/>
</dbReference>
<dbReference type="PANTHER" id="PTHR43174">
    <property type="entry name" value="UDP-N-ACETYLGLUCOSAMINE 2-EPIMERASE"/>
    <property type="match status" value="1"/>
</dbReference>
<evidence type="ECO:0000256" key="1">
    <source>
        <dbReference type="RuleBase" id="RU003513"/>
    </source>
</evidence>
<dbReference type="STRING" id="266892.SAMN04488054_11164"/>
<keyword evidence="4" id="KW-1185">Reference proteome</keyword>
<evidence type="ECO:0000259" key="2">
    <source>
        <dbReference type="Pfam" id="PF02350"/>
    </source>
</evidence>